<accession>C9LF05</accession>
<name>C9LF05_9BACT</name>
<sequence>MYKPLLKKFFLSTVALFFAMLVLPQQVQAQEPVNYELKLAGMRVSSLNCDDLSSIDGVSGTAKFDPESKTLTLDNATISTSVIKFPGLENSIKGLTIRLIGNNTITSENYWGLFNNTERSITFTGSGKLTVNGSTTAPQTGYRRAIFNWGTIVVDGCTLEANGGVYGIGSGFWKFVNCNVRTKGGGGSQSDEYAGSLTWMWDKEPEFVGCKITSPAGVSWKKFQNNGYDNYVLVGEDGNAVTDWVEITRDNTGVNAPNTDAATAKRGIYTLQGFRLSGELNDLPAGIYIVDGKKVVKP</sequence>
<dbReference type="Proteomes" id="UP000003460">
    <property type="component" value="Unassembled WGS sequence"/>
</dbReference>
<dbReference type="eggNOG" id="ENOG5033Q3W">
    <property type="taxonomic scope" value="Bacteria"/>
</dbReference>
<evidence type="ECO:0000256" key="1">
    <source>
        <dbReference type="SAM" id="SignalP"/>
    </source>
</evidence>
<reference evidence="2" key="1">
    <citation type="submission" date="2009-09" db="EMBL/GenBank/DDBJ databases">
        <authorList>
            <person name="Weinstock G."/>
            <person name="Sodergren E."/>
            <person name="Clifton S."/>
            <person name="Fulton L."/>
            <person name="Fulton B."/>
            <person name="Courtney L."/>
            <person name="Fronick C."/>
            <person name="Harrison M."/>
            <person name="Strong C."/>
            <person name="Farmer C."/>
            <person name="Delahaunty K."/>
            <person name="Markovic C."/>
            <person name="Hall O."/>
            <person name="Minx P."/>
            <person name="Tomlinson C."/>
            <person name="Mitreva M."/>
            <person name="Nelson J."/>
            <person name="Hou S."/>
            <person name="Wollam A."/>
            <person name="Pepin K.H."/>
            <person name="Johnson M."/>
            <person name="Bhonagiri V."/>
            <person name="Nash W.E."/>
            <person name="Warren W."/>
            <person name="Chinwalla A."/>
            <person name="Mardis E.R."/>
            <person name="Wilson R.K."/>
        </authorList>
    </citation>
    <scope>NUCLEOTIDE SEQUENCE [LARGE SCALE GENOMIC DNA]</scope>
    <source>
        <strain evidence="2">ATCC 51259</strain>
    </source>
</reference>
<dbReference type="AlphaFoldDB" id="C9LF05"/>
<evidence type="ECO:0000313" key="2">
    <source>
        <dbReference type="EMBL" id="EEX72324.1"/>
    </source>
</evidence>
<dbReference type="HOGENOM" id="CLU_081456_0_0_10"/>
<evidence type="ECO:0000313" key="3">
    <source>
        <dbReference type="Proteomes" id="UP000003460"/>
    </source>
</evidence>
<keyword evidence="1" id="KW-0732">Signal</keyword>
<dbReference type="EMBL" id="ACIJ02000016">
    <property type="protein sequence ID" value="EEX72324.1"/>
    <property type="molecule type" value="Genomic_DNA"/>
</dbReference>
<gene>
    <name evidence="2" type="ORF">GCWU000325_00786</name>
</gene>
<evidence type="ECO:0008006" key="4">
    <source>
        <dbReference type="Google" id="ProtNLM"/>
    </source>
</evidence>
<keyword evidence="3" id="KW-1185">Reference proteome</keyword>
<comment type="caution">
    <text evidence="2">The sequence shown here is derived from an EMBL/GenBank/DDBJ whole genome shotgun (WGS) entry which is preliminary data.</text>
</comment>
<organism evidence="2 3">
    <name type="scientific">Alloprevotella tannerae ATCC 51259</name>
    <dbReference type="NCBI Taxonomy" id="626522"/>
    <lineage>
        <taxon>Bacteria</taxon>
        <taxon>Pseudomonadati</taxon>
        <taxon>Bacteroidota</taxon>
        <taxon>Bacteroidia</taxon>
        <taxon>Bacteroidales</taxon>
        <taxon>Prevotellaceae</taxon>
        <taxon>Alloprevotella</taxon>
    </lineage>
</organism>
<proteinExistence type="predicted"/>
<feature type="chain" id="PRO_5002998280" description="50S ribosomal protein L7/L12" evidence="1">
    <location>
        <begin position="30"/>
        <end position="298"/>
    </location>
</feature>
<protein>
    <recommendedName>
        <fullName evidence="4">50S ribosomal protein L7/L12</fullName>
    </recommendedName>
</protein>
<feature type="signal peptide" evidence="1">
    <location>
        <begin position="1"/>
        <end position="29"/>
    </location>
</feature>
<dbReference type="STRING" id="626522.GCWU000325_00786"/>
<dbReference type="OrthoDB" id="1067990at2"/>